<dbReference type="InterPro" id="IPR000524">
    <property type="entry name" value="Tscrpt_reg_HTH_GntR"/>
</dbReference>
<gene>
    <name evidence="8" type="ORF">DW352_01920</name>
</gene>
<dbReference type="OrthoDB" id="9802328at2"/>
<keyword evidence="3" id="KW-0805">Transcription regulation</keyword>
<dbReference type="Pfam" id="PF00392">
    <property type="entry name" value="GntR"/>
    <property type="match status" value="1"/>
</dbReference>
<dbReference type="InterPro" id="IPR015422">
    <property type="entry name" value="PyrdxlP-dep_Trfase_small"/>
</dbReference>
<dbReference type="PANTHER" id="PTHR46577">
    <property type="entry name" value="HTH-TYPE TRANSCRIPTIONAL REGULATORY PROTEIN GABR"/>
    <property type="match status" value="1"/>
</dbReference>
<evidence type="ECO:0000313" key="8">
    <source>
        <dbReference type="EMBL" id="AXK79379.1"/>
    </source>
</evidence>
<proteinExistence type="inferred from homology"/>
<dbReference type="SUPFAM" id="SSF46785">
    <property type="entry name" value="Winged helix' DNA-binding domain"/>
    <property type="match status" value="1"/>
</dbReference>
<dbReference type="CDD" id="cd00609">
    <property type="entry name" value="AAT_like"/>
    <property type="match status" value="1"/>
</dbReference>
<keyword evidence="4" id="KW-0238">DNA-binding</keyword>
<comment type="similarity">
    <text evidence="1">In the C-terminal section; belongs to the class-I pyridoxal-phosphate-dependent aminotransferase family.</text>
</comment>
<dbReference type="InterPro" id="IPR015424">
    <property type="entry name" value="PyrdxlP-dep_Trfase"/>
</dbReference>
<evidence type="ECO:0000256" key="6">
    <source>
        <dbReference type="SAM" id="MobiDB-lite"/>
    </source>
</evidence>
<dbReference type="InterPro" id="IPR004839">
    <property type="entry name" value="Aminotransferase_I/II_large"/>
</dbReference>
<evidence type="ECO:0000256" key="1">
    <source>
        <dbReference type="ARBA" id="ARBA00005384"/>
    </source>
</evidence>
<dbReference type="Gene3D" id="3.90.1150.10">
    <property type="entry name" value="Aspartate Aminotransferase, domain 1"/>
    <property type="match status" value="1"/>
</dbReference>
<protein>
    <submittedName>
        <fullName evidence="8">PLP-dependent aminotransferase family protein</fullName>
    </submittedName>
</protein>
<feature type="region of interest" description="Disordered" evidence="6">
    <location>
        <begin position="37"/>
        <end position="70"/>
    </location>
</feature>
<dbReference type="EMBL" id="CP031417">
    <property type="protein sequence ID" value="AXK79379.1"/>
    <property type="molecule type" value="Genomic_DNA"/>
</dbReference>
<dbReference type="PROSITE" id="PS50949">
    <property type="entry name" value="HTH_GNTR"/>
    <property type="match status" value="1"/>
</dbReference>
<evidence type="ECO:0000256" key="5">
    <source>
        <dbReference type="ARBA" id="ARBA00023163"/>
    </source>
</evidence>
<dbReference type="Pfam" id="PF00155">
    <property type="entry name" value="Aminotran_1_2"/>
    <property type="match status" value="1"/>
</dbReference>
<feature type="domain" description="HTH gntR-type" evidence="7">
    <location>
        <begin position="69"/>
        <end position="137"/>
    </location>
</feature>
<keyword evidence="8" id="KW-0032">Aminotransferase</keyword>
<dbReference type="CDD" id="cd07377">
    <property type="entry name" value="WHTH_GntR"/>
    <property type="match status" value="1"/>
</dbReference>
<dbReference type="GO" id="GO:0008483">
    <property type="term" value="F:transaminase activity"/>
    <property type="evidence" value="ECO:0007669"/>
    <property type="project" value="UniProtKB-KW"/>
</dbReference>
<evidence type="ECO:0000256" key="2">
    <source>
        <dbReference type="ARBA" id="ARBA00022898"/>
    </source>
</evidence>
<sequence length="548" mass="60247">MVKPRMIKHSAAHRRQYVQSATSKRLLGGGRLYYAYRNTRTHDDPPGMTKRQRNERANGTAKDGAPDEGPLYARIRDELAAKIASGKLKDGTKLPTVRELARERAINPMTVARAYRELAERGFIIARPGSGSYVSRPGRPPAGNGRTAVAVDPSIDPGGISSRLFELARAPGVIAFTGNYPSVDMSDAASFAHCLQEALARGAIEYFRYDPPAGREELREALLPFLATQGIDARPGNLIVTSGGQQGMDIVARSLLRRGDRVILEEPAYFGAINVVRAAGAVPVPLRFGPKGFDLDEVEDAIRRHHPRLIIINPTFQNPTGHSVPLDQRRGLVRLALEHGVPILEDDHSPELRFRGDALPPLRALPDAEQVVYYTRGFGKTFIPGVRLGFLLPARGGLNGCLEIKATTDLQSPALLQGALANYFKQTDWRDYVTRACAAYRARQEQLFDILIDKVGDYGRLLLPEGGLSLWLELAGEINAREVYFNAVRRGVAFAVADSFSFRPDQPSALRISFGLTDPKDYEEGASRLAHVLRNVVTPQRKLSSAFV</sequence>
<organism evidence="8 9">
    <name type="scientific">Pseudolabrys taiwanensis</name>
    <dbReference type="NCBI Taxonomy" id="331696"/>
    <lineage>
        <taxon>Bacteria</taxon>
        <taxon>Pseudomonadati</taxon>
        <taxon>Pseudomonadota</taxon>
        <taxon>Alphaproteobacteria</taxon>
        <taxon>Hyphomicrobiales</taxon>
        <taxon>Xanthobacteraceae</taxon>
        <taxon>Pseudolabrys</taxon>
    </lineage>
</organism>
<name>A0A345ZR32_9HYPH</name>
<keyword evidence="5" id="KW-0804">Transcription</keyword>
<dbReference type="InterPro" id="IPR036390">
    <property type="entry name" value="WH_DNA-bd_sf"/>
</dbReference>
<dbReference type="GO" id="GO:0003700">
    <property type="term" value="F:DNA-binding transcription factor activity"/>
    <property type="evidence" value="ECO:0007669"/>
    <property type="project" value="InterPro"/>
</dbReference>
<evidence type="ECO:0000313" key="9">
    <source>
        <dbReference type="Proteomes" id="UP000254889"/>
    </source>
</evidence>
<dbReference type="PANTHER" id="PTHR46577:SF2">
    <property type="entry name" value="TRANSCRIPTIONAL REGULATORY PROTEIN"/>
    <property type="match status" value="1"/>
</dbReference>
<reference evidence="8 9" key="1">
    <citation type="submission" date="2018-07" db="EMBL/GenBank/DDBJ databases">
        <authorList>
            <person name="Quirk P.G."/>
            <person name="Krulwich T.A."/>
        </authorList>
    </citation>
    <scope>NUCLEOTIDE SEQUENCE [LARGE SCALE GENOMIC DNA]</scope>
    <source>
        <strain evidence="8 9">CC-BB4</strain>
    </source>
</reference>
<keyword evidence="9" id="KW-1185">Reference proteome</keyword>
<dbReference type="AlphaFoldDB" id="A0A345ZR32"/>
<evidence type="ECO:0000256" key="4">
    <source>
        <dbReference type="ARBA" id="ARBA00023125"/>
    </source>
</evidence>
<keyword evidence="2" id="KW-0663">Pyridoxal phosphate</keyword>
<dbReference type="KEGG" id="ptaw:DW352_01920"/>
<evidence type="ECO:0000256" key="3">
    <source>
        <dbReference type="ARBA" id="ARBA00023015"/>
    </source>
</evidence>
<accession>A0A345ZR32</accession>
<dbReference type="InterPro" id="IPR051446">
    <property type="entry name" value="HTH_trans_reg/aminotransferase"/>
</dbReference>
<dbReference type="InterPro" id="IPR015421">
    <property type="entry name" value="PyrdxlP-dep_Trfase_major"/>
</dbReference>
<dbReference type="GO" id="GO:0030170">
    <property type="term" value="F:pyridoxal phosphate binding"/>
    <property type="evidence" value="ECO:0007669"/>
    <property type="project" value="InterPro"/>
</dbReference>
<evidence type="ECO:0000259" key="7">
    <source>
        <dbReference type="PROSITE" id="PS50949"/>
    </source>
</evidence>
<dbReference type="GO" id="GO:0003677">
    <property type="term" value="F:DNA binding"/>
    <property type="evidence" value="ECO:0007669"/>
    <property type="project" value="UniProtKB-KW"/>
</dbReference>
<dbReference type="SMART" id="SM00345">
    <property type="entry name" value="HTH_GNTR"/>
    <property type="match status" value="1"/>
</dbReference>
<dbReference type="Proteomes" id="UP000254889">
    <property type="component" value="Chromosome"/>
</dbReference>
<dbReference type="SUPFAM" id="SSF53383">
    <property type="entry name" value="PLP-dependent transferases"/>
    <property type="match status" value="1"/>
</dbReference>
<dbReference type="InterPro" id="IPR036388">
    <property type="entry name" value="WH-like_DNA-bd_sf"/>
</dbReference>
<keyword evidence="8" id="KW-0808">Transferase</keyword>
<dbReference type="Gene3D" id="1.10.10.10">
    <property type="entry name" value="Winged helix-like DNA-binding domain superfamily/Winged helix DNA-binding domain"/>
    <property type="match status" value="1"/>
</dbReference>
<dbReference type="Gene3D" id="3.40.640.10">
    <property type="entry name" value="Type I PLP-dependent aspartate aminotransferase-like (Major domain)"/>
    <property type="match status" value="1"/>
</dbReference>